<protein>
    <submittedName>
        <fullName evidence="1">Uncharacterized protein</fullName>
    </submittedName>
</protein>
<accession>A0A7V8EC43</accession>
<name>A0A7V8EC43_PSEPU</name>
<evidence type="ECO:0000313" key="2">
    <source>
        <dbReference type="Proteomes" id="UP000442695"/>
    </source>
</evidence>
<reference evidence="1 2" key="1">
    <citation type="submission" date="2019-12" db="EMBL/GenBank/DDBJ databases">
        <authorList>
            <person name="Woiski C."/>
        </authorList>
    </citation>
    <scope>NUCLEOTIDE SEQUENCE [LARGE SCALE GENOMIC DNA]</scope>
    <source>
        <strain evidence="1 2">BOE100</strain>
    </source>
</reference>
<dbReference type="AlphaFoldDB" id="A0A7V8EC43"/>
<organism evidence="1 2">
    <name type="scientific">Pseudomonas putida</name>
    <name type="common">Arthrobacter siderocapsulatus</name>
    <dbReference type="NCBI Taxonomy" id="303"/>
    <lineage>
        <taxon>Bacteria</taxon>
        <taxon>Pseudomonadati</taxon>
        <taxon>Pseudomonadota</taxon>
        <taxon>Gammaproteobacteria</taxon>
        <taxon>Pseudomonadales</taxon>
        <taxon>Pseudomonadaceae</taxon>
        <taxon>Pseudomonas</taxon>
    </lineage>
</organism>
<evidence type="ECO:0000313" key="1">
    <source>
        <dbReference type="EMBL" id="KAF0252009.1"/>
    </source>
</evidence>
<dbReference type="EMBL" id="WOWR01000048">
    <property type="protein sequence ID" value="KAF0252009.1"/>
    <property type="molecule type" value="Genomic_DNA"/>
</dbReference>
<proteinExistence type="predicted"/>
<comment type="caution">
    <text evidence="1">The sequence shown here is derived from an EMBL/GenBank/DDBJ whole genome shotgun (WGS) entry which is preliminary data.</text>
</comment>
<dbReference type="Proteomes" id="UP000442695">
    <property type="component" value="Unassembled WGS sequence"/>
</dbReference>
<dbReference type="RefSeq" id="WP_156859648.1">
    <property type="nucleotide sequence ID" value="NZ_WOWR01000048.1"/>
</dbReference>
<gene>
    <name evidence="1" type="ORF">GN299_25555</name>
</gene>
<sequence>MDVFAAFKLWYADADMPEKVNGRWVDMETGIGFDPRAWLPKLPATPELNGSEKQVAWATKIRNDFMYKISDQETKRRLTAKYLSSKFWIENRNLTPGEMSALA</sequence>